<dbReference type="SUPFAM" id="SSF53474">
    <property type="entry name" value="alpha/beta-Hydrolases"/>
    <property type="match status" value="1"/>
</dbReference>
<dbReference type="RefSeq" id="WP_147894121.1">
    <property type="nucleotide sequence ID" value="NZ_BAAANR010000001.1"/>
</dbReference>
<proteinExistence type="predicted"/>
<keyword evidence="3" id="KW-1185">Reference proteome</keyword>
<dbReference type="PANTHER" id="PTHR43433:SF5">
    <property type="entry name" value="AB HYDROLASE-1 DOMAIN-CONTAINING PROTEIN"/>
    <property type="match status" value="1"/>
</dbReference>
<reference evidence="2 3" key="1">
    <citation type="submission" date="2019-08" db="EMBL/GenBank/DDBJ databases">
        <authorList>
            <person name="Dong K."/>
        </authorList>
    </citation>
    <scope>NUCLEOTIDE SEQUENCE [LARGE SCALE GENOMIC DNA]</scope>
    <source>
        <strain evidence="2 3">JCM14558</strain>
    </source>
</reference>
<dbReference type="InterPro" id="IPR000073">
    <property type="entry name" value="AB_hydrolase_1"/>
</dbReference>
<dbReference type="PANTHER" id="PTHR43433">
    <property type="entry name" value="HYDROLASE, ALPHA/BETA FOLD FAMILY PROTEIN"/>
    <property type="match status" value="1"/>
</dbReference>
<dbReference type="Pfam" id="PF00561">
    <property type="entry name" value="Abhydrolase_1"/>
    <property type="match status" value="1"/>
</dbReference>
<dbReference type="Proteomes" id="UP000321034">
    <property type="component" value="Unassembled WGS sequence"/>
</dbReference>
<evidence type="ECO:0000313" key="2">
    <source>
        <dbReference type="EMBL" id="TXK13467.1"/>
    </source>
</evidence>
<dbReference type="EMBL" id="VRSV01000001">
    <property type="protein sequence ID" value="TXK13467.1"/>
    <property type="molecule type" value="Genomic_DNA"/>
</dbReference>
<evidence type="ECO:0000313" key="3">
    <source>
        <dbReference type="Proteomes" id="UP000321034"/>
    </source>
</evidence>
<sequence length="259" mass="27014">MTISAPQTFEPDGRSIPFVDEGEGHLLVLLPGQGLSIASLGTLAHVLEEEGFRILRIGVRAQPADTASVTLHDLGQDVVDVLDHLGIGQAWIGGHGFGSTLARVIARDHADRVEGLVLLGVEGSGPVSAEASAALDSAFAAATANEAGDAIRVLAGDAVDAGFAWNVFSRLRDDDARALQAAARAATPAEEWEPLADRIPVNIIQGTHDRIDLPETAEKLRATAPTRASLASIDGGGYLAVITHPGEIGAEIEDYLGWD</sequence>
<gene>
    <name evidence="2" type="ORF">FVP77_08745</name>
</gene>
<organism evidence="2 3">
    <name type="scientific">Microbacterium hatanonis</name>
    <dbReference type="NCBI Taxonomy" id="404366"/>
    <lineage>
        <taxon>Bacteria</taxon>
        <taxon>Bacillati</taxon>
        <taxon>Actinomycetota</taxon>
        <taxon>Actinomycetes</taxon>
        <taxon>Micrococcales</taxon>
        <taxon>Microbacteriaceae</taxon>
        <taxon>Microbacterium</taxon>
    </lineage>
</organism>
<comment type="caution">
    <text evidence="2">The sequence shown here is derived from an EMBL/GenBank/DDBJ whole genome shotgun (WGS) entry which is preliminary data.</text>
</comment>
<dbReference type="InterPro" id="IPR050471">
    <property type="entry name" value="AB_hydrolase"/>
</dbReference>
<keyword evidence="2" id="KW-0378">Hydrolase</keyword>
<dbReference type="Gene3D" id="3.40.50.1820">
    <property type="entry name" value="alpha/beta hydrolase"/>
    <property type="match status" value="1"/>
</dbReference>
<dbReference type="OrthoDB" id="5077249at2"/>
<dbReference type="AlphaFoldDB" id="A0A5C8I372"/>
<feature type="domain" description="AB hydrolase-1" evidence="1">
    <location>
        <begin position="27"/>
        <end position="212"/>
    </location>
</feature>
<evidence type="ECO:0000259" key="1">
    <source>
        <dbReference type="Pfam" id="PF00561"/>
    </source>
</evidence>
<accession>A0A5C8I372</accession>
<protein>
    <submittedName>
        <fullName evidence="2">Alpha/beta hydrolase</fullName>
    </submittedName>
</protein>
<name>A0A5C8I372_9MICO</name>
<dbReference type="InterPro" id="IPR029058">
    <property type="entry name" value="AB_hydrolase_fold"/>
</dbReference>
<dbReference type="GO" id="GO:0016787">
    <property type="term" value="F:hydrolase activity"/>
    <property type="evidence" value="ECO:0007669"/>
    <property type="project" value="UniProtKB-KW"/>
</dbReference>